<dbReference type="EMBL" id="GL945438">
    <property type="protein sequence ID" value="EGO21540.1"/>
    <property type="molecule type" value="Genomic_DNA"/>
</dbReference>
<reference evidence="1" key="1">
    <citation type="submission" date="2011-04" db="EMBL/GenBank/DDBJ databases">
        <title>Evolution of plant cell wall degrading machinery underlies the functional diversity of forest fungi.</title>
        <authorList>
            <consortium name="US DOE Joint Genome Institute (JGI-PGF)"/>
            <person name="Eastwood D.C."/>
            <person name="Floudas D."/>
            <person name="Binder M."/>
            <person name="Majcherczyk A."/>
            <person name="Schneider P."/>
            <person name="Aerts A."/>
            <person name="Asiegbu F.O."/>
            <person name="Baker S.E."/>
            <person name="Barry K."/>
            <person name="Bendiksby M."/>
            <person name="Blumentritt M."/>
            <person name="Coutinho P.M."/>
            <person name="Cullen D."/>
            <person name="Cullen D."/>
            <person name="Gathman A."/>
            <person name="Goodell B."/>
            <person name="Henrissat B."/>
            <person name="Ihrmark K."/>
            <person name="Kauserud H."/>
            <person name="Kohler A."/>
            <person name="LaButti K."/>
            <person name="Lapidus A."/>
            <person name="Lavin J.L."/>
            <person name="Lee Y.-H."/>
            <person name="Lindquist E."/>
            <person name="Lilly W."/>
            <person name="Lucas S."/>
            <person name="Morin E."/>
            <person name="Murat C."/>
            <person name="Oguiza J.A."/>
            <person name="Park J."/>
            <person name="Pisabarro A.G."/>
            <person name="Riley R."/>
            <person name="Rosling A."/>
            <person name="Salamov A."/>
            <person name="Schmidt O."/>
            <person name="Schmutz J."/>
            <person name="Skrede I."/>
            <person name="Stenlid J."/>
            <person name="Wiebenga A."/>
            <person name="Xie X."/>
            <person name="Kues U."/>
            <person name="Hibbett D.S."/>
            <person name="Hoffmeister D."/>
            <person name="Hogberg N."/>
            <person name="Martin F."/>
            <person name="Grigoriev I.V."/>
            <person name="Watkinson S.C."/>
        </authorList>
    </citation>
    <scope>NUCLEOTIDE SEQUENCE</scope>
    <source>
        <strain evidence="1">S7.9</strain>
    </source>
</reference>
<dbReference type="KEGG" id="sla:SERLADRAFT_440788"/>
<dbReference type="RefSeq" id="XP_007321326.1">
    <property type="nucleotide sequence ID" value="XM_007321264.1"/>
</dbReference>
<name>F8P4K3_SERL9</name>
<protein>
    <submittedName>
        <fullName evidence="1">Uncharacterized protein</fullName>
    </submittedName>
</protein>
<proteinExistence type="predicted"/>
<organism>
    <name type="scientific">Serpula lacrymans var. lacrymans (strain S7.9)</name>
    <name type="common">Dry rot fungus</name>
    <dbReference type="NCBI Taxonomy" id="578457"/>
    <lineage>
        <taxon>Eukaryota</taxon>
        <taxon>Fungi</taxon>
        <taxon>Dikarya</taxon>
        <taxon>Basidiomycota</taxon>
        <taxon>Agaricomycotina</taxon>
        <taxon>Agaricomycetes</taxon>
        <taxon>Agaricomycetidae</taxon>
        <taxon>Boletales</taxon>
        <taxon>Coniophorineae</taxon>
        <taxon>Serpulaceae</taxon>
        <taxon>Serpula</taxon>
    </lineage>
</organism>
<dbReference type="GeneID" id="18815432"/>
<evidence type="ECO:0000313" key="1">
    <source>
        <dbReference type="EMBL" id="EGO21540.1"/>
    </source>
</evidence>
<dbReference type="HOGENOM" id="CLU_2623499_0_0_1"/>
<dbReference type="AlphaFoldDB" id="F8P4K3"/>
<accession>F8P4K3</accession>
<gene>
    <name evidence="1" type="ORF">SERLADRAFT_440788</name>
</gene>
<sequence>MPQIYCPQDLGAIAALMALNFTHSKSASYVTYNTLVEALEGMARAAVKYLKEAAKHGSEQHFSVVGDNVQAYAKRWDP</sequence>
<dbReference type="Proteomes" id="UP000008064">
    <property type="component" value="Unassembled WGS sequence"/>
</dbReference>